<dbReference type="Gene3D" id="1.10.10.10">
    <property type="entry name" value="Winged helix-like DNA-binding domain superfamily/Winged helix DNA-binding domain"/>
    <property type="match status" value="1"/>
</dbReference>
<dbReference type="InterPro" id="IPR009061">
    <property type="entry name" value="DNA-bd_dom_put_sf"/>
</dbReference>
<dbReference type="InterPro" id="IPR036388">
    <property type="entry name" value="WH-like_DNA-bd_sf"/>
</dbReference>
<feature type="domain" description="Integrase catalytic" evidence="1">
    <location>
        <begin position="269"/>
        <end position="392"/>
    </location>
</feature>
<evidence type="ECO:0000313" key="4">
    <source>
        <dbReference type="Proteomes" id="UP000545606"/>
    </source>
</evidence>
<dbReference type="Pfam" id="PF02316">
    <property type="entry name" value="HTH_Tnp_Mu_1"/>
    <property type="match status" value="1"/>
</dbReference>
<dbReference type="InterPro" id="IPR036397">
    <property type="entry name" value="RNaseH_sf"/>
</dbReference>
<dbReference type="SUPFAM" id="SSF53098">
    <property type="entry name" value="Ribonuclease H-like"/>
    <property type="match status" value="1"/>
</dbReference>
<reference evidence="3 4" key="1">
    <citation type="submission" date="2020-07" db="EMBL/GenBank/DDBJ databases">
        <title>Draft genome sequence of violacein-producing bacteria and related species.</title>
        <authorList>
            <person name="Wilson H.S."/>
            <person name="De Leon M.E."/>
        </authorList>
    </citation>
    <scope>NUCLEOTIDE SEQUENCE [LARGE SCALE GENOMIC DNA]</scope>
    <source>
        <strain evidence="3 4">HSC-21Su07</strain>
    </source>
</reference>
<evidence type="ECO:0000259" key="2">
    <source>
        <dbReference type="PROSITE" id="PS51702"/>
    </source>
</evidence>
<keyword evidence="4" id="KW-1185">Reference proteome</keyword>
<dbReference type="InterPro" id="IPR001584">
    <property type="entry name" value="Integrase_cat-core"/>
</dbReference>
<dbReference type="Proteomes" id="UP000545606">
    <property type="component" value="Unassembled WGS sequence"/>
</dbReference>
<feature type="domain" description="HTH Mu-type" evidence="2">
    <location>
        <begin position="4"/>
        <end position="76"/>
    </location>
</feature>
<dbReference type="Gene3D" id="3.30.420.10">
    <property type="entry name" value="Ribonuclease H-like superfamily/Ribonuclease H"/>
    <property type="match status" value="1"/>
</dbReference>
<sequence length="696" mass="77853">MNSTRYSATDLLALKLAVLPGSKVALLARADKEGWPYQEVSGRGGKRRVYTPPAYVVEAMQQAQVNSLLTQEVAPAPTPAPVATSQAETTAQSLCADARLGVLQVLQSLMQRTGYPMKKAAALLLDMARLGTASEQLQAMLKLARNERGRPSPDGLPSVRSLLRLAEYQQQGRLAPAQRQPQLTVPPWAASFMRHYQRPEKPTLEHAYRQFAVQWQIETGQAEQGQADLPSVWQVRRFVSKVGEISRHSGRMGERELKTLKPFIRRSFADLLPGDIYSADGHTFDAEVQHPLHGRPFRPEITTLVDIATRKAVGWSVGLAESALVVLDALRDACLKHGIPAVFYVDNGSGYKNQMMLDSATGFMARLGIEMINSLPYNSQARGVIERLHHSIWVKAAKTLPGYVGRDMDKQARQSSFKITRQAIRQSGTSGSAAAMPLLGWGDFMQFCEQQVADYNARPHRSLPRITDPATGRRRHMSPDEQWAIHVAQGFVPHSISDDEARPLFRPQLLRTVRRCEIELLGQRYFARALEEHHGEQLHVGYDIHDPSRVWVYDAAGHFLCHAELDGNQRDYLPRSLLQQARDKRAQGRERRLQNQLQEVRAERYGQPALTLQADEVLPGLRGQDIAGAFERLHSSPASTPTAKADEFAVPADPQQRLQLHRQLTASATPLSPQQQRWLASYAKSHEYKVLHQKTA</sequence>
<name>A0A838YEQ8_9NEIS</name>
<dbReference type="SUPFAM" id="SSF50610">
    <property type="entry name" value="mu transposase, C-terminal domain"/>
    <property type="match status" value="1"/>
</dbReference>
<dbReference type="Pfam" id="PF09299">
    <property type="entry name" value="Mu-transpos_C"/>
    <property type="match status" value="1"/>
</dbReference>
<proteinExistence type="predicted"/>
<evidence type="ECO:0000259" key="1">
    <source>
        <dbReference type="PROSITE" id="PS50994"/>
    </source>
</evidence>
<dbReference type="Gene3D" id="2.30.30.130">
    <property type="entry name" value="Transposase, Mu, C-terminal"/>
    <property type="match status" value="1"/>
</dbReference>
<comment type="caution">
    <text evidence="3">The sequence shown here is derived from an EMBL/GenBank/DDBJ whole genome shotgun (WGS) entry which is preliminary data.</text>
</comment>
<dbReference type="SUPFAM" id="SSF46955">
    <property type="entry name" value="Putative DNA-binding domain"/>
    <property type="match status" value="1"/>
</dbReference>
<dbReference type="GO" id="GO:0015074">
    <property type="term" value="P:DNA integration"/>
    <property type="evidence" value="ECO:0007669"/>
    <property type="project" value="InterPro"/>
</dbReference>
<dbReference type="InterPro" id="IPR003314">
    <property type="entry name" value="Mu-type_HTH"/>
</dbReference>
<dbReference type="InterPro" id="IPR009004">
    <property type="entry name" value="Transposase_Mu_C"/>
</dbReference>
<gene>
    <name evidence="3" type="ORF">H2Z84_14280</name>
</gene>
<dbReference type="EMBL" id="JACERN010000033">
    <property type="protein sequence ID" value="MBA4709545.1"/>
    <property type="molecule type" value="Genomic_DNA"/>
</dbReference>
<accession>A0A838YEQ8</accession>
<evidence type="ECO:0000313" key="3">
    <source>
        <dbReference type="EMBL" id="MBA4709545.1"/>
    </source>
</evidence>
<protein>
    <submittedName>
        <fullName evidence="3">Transposase</fullName>
    </submittedName>
</protein>
<dbReference type="GO" id="GO:0003677">
    <property type="term" value="F:DNA binding"/>
    <property type="evidence" value="ECO:0007669"/>
    <property type="project" value="InterPro"/>
</dbReference>
<organism evidence="3 4">
    <name type="scientific">Aquitalea aquatica</name>
    <dbReference type="NCBI Taxonomy" id="3044273"/>
    <lineage>
        <taxon>Bacteria</taxon>
        <taxon>Pseudomonadati</taxon>
        <taxon>Pseudomonadota</taxon>
        <taxon>Betaproteobacteria</taxon>
        <taxon>Neisseriales</taxon>
        <taxon>Chromobacteriaceae</taxon>
        <taxon>Aquitalea</taxon>
    </lineage>
</organism>
<dbReference type="InterPro" id="IPR012337">
    <property type="entry name" value="RNaseH-like_sf"/>
</dbReference>
<dbReference type="InterPro" id="IPR015378">
    <property type="entry name" value="Transposase-like_Mu_C"/>
</dbReference>
<dbReference type="AlphaFoldDB" id="A0A838YEQ8"/>
<dbReference type="PROSITE" id="PS51702">
    <property type="entry name" value="HTH_MU"/>
    <property type="match status" value="1"/>
</dbReference>
<dbReference type="PROSITE" id="PS50994">
    <property type="entry name" value="INTEGRASE"/>
    <property type="match status" value="1"/>
</dbReference>
<dbReference type="RefSeq" id="WP_181836548.1">
    <property type="nucleotide sequence ID" value="NZ_JACERN010000033.1"/>
</dbReference>